<proteinExistence type="inferred from homology"/>
<dbReference type="InterPro" id="IPR031736">
    <property type="entry name" value="REXO1-like_dom"/>
</dbReference>
<dbReference type="EMBL" id="CAJFDH010000002">
    <property type="protein sequence ID" value="CAD5209646.1"/>
    <property type="molecule type" value="Genomic_DNA"/>
</dbReference>
<evidence type="ECO:0000256" key="2">
    <source>
        <dbReference type="ARBA" id="ARBA00006357"/>
    </source>
</evidence>
<dbReference type="Pfam" id="PF15870">
    <property type="entry name" value="EloA-BP1"/>
    <property type="match status" value="1"/>
</dbReference>
<dbReference type="Proteomes" id="UP000783686">
    <property type="component" value="Unassembled WGS sequence"/>
</dbReference>
<evidence type="ECO:0000313" key="9">
    <source>
        <dbReference type="EMBL" id="CAD5209646.1"/>
    </source>
</evidence>
<keyword evidence="10" id="KW-1185">Reference proteome</keyword>
<dbReference type="FunFam" id="3.30.420.10:FF:000031">
    <property type="entry name" value="RNA exonuclease 1"/>
    <property type="match status" value="1"/>
</dbReference>
<dbReference type="InterPro" id="IPR012337">
    <property type="entry name" value="RNaseH-like_sf"/>
</dbReference>
<dbReference type="GO" id="GO:0005634">
    <property type="term" value="C:nucleus"/>
    <property type="evidence" value="ECO:0007669"/>
    <property type="project" value="UniProtKB-SubCell"/>
</dbReference>
<evidence type="ECO:0000259" key="8">
    <source>
        <dbReference type="SMART" id="SM00479"/>
    </source>
</evidence>
<dbReference type="PANTHER" id="PTHR12801">
    <property type="entry name" value="RNA EXONUCLEASE REXO1 / RECO3 FAMILY MEMBER-RELATED"/>
    <property type="match status" value="1"/>
</dbReference>
<evidence type="ECO:0000256" key="5">
    <source>
        <dbReference type="ARBA" id="ARBA00022839"/>
    </source>
</evidence>
<comment type="caution">
    <text evidence="9">The sequence shown here is derived from an EMBL/GenBank/DDBJ whole genome shotgun (WGS) entry which is preliminary data.</text>
</comment>
<sequence>MIPISSVFSHLPCADGYKCNRPYCRYNHNDDISTPRSPEPVEDVQRSPTFADLFDDVTPEIPVVIQQESYDDFDYNGYYAHDDPQYAGYSASGSMYNPEDPLGKKEANAKKAAKVKPQEKKIEYSMLDKPALPADLGEDDILMNLHPEANKPKTKKDKPNNGQKLKSAPKLARPTEPIKLPNLPEPSVTPSEPLKRKNSKELEDSSKKRKITQEELEELEKKAKLFDMYMNNMHKVSDIDAQIKEIEQRRNQLKNDPSFVDSLFEGEPLKTLEEDVPSTSTSTVNKVPIITANSLGSRITNGKITARTQMLNRLDAAQKANLAKRNEPVNISLMLAAEKRAVNSKPSTSTANNNRSTGIAGRVTKPTFGANRTSSSTVAKGETRKAHTGTCGDLLPLDKDSPKIPFGFRTKYLKMLFCEFDKKKLPAQTCVKMAQREEKAILDKASTQSGYTSLMVGAVRSIRKETVDLQKGTVTESRAQKTVDKLSESTFYRLLRQKYLMTDELLKSNGYPCVVKVDGKPTVEIQSWDQKKIMFIEDHVLKRTCSRCGAEYELKKDGSFVKPSDCEFHWKRAYKVRVNKTLESRYQCCGGDLTLKGCTIQKGHVHDTMRRSVLRQFCRTPPPVDNNDPRSTKVYAMDCEMVFTTWGMSVARLTVVDFNDELVLDIIIKPKEKVLDYNTKFSGLTEEMLQTATHDLEAARKKLFEIINSETVLIGHSLESDLRALRLVHRKVVDTAIIFPHRLGPPYKRALKTLASDYLNKIIQEDAAGHCSKEDSSACMQLMLLKVKRECTAELEEVALKEGK</sequence>
<comment type="similarity">
    <text evidence="2">Belongs to the REXO1/REXO3 family.</text>
</comment>
<evidence type="ECO:0000256" key="3">
    <source>
        <dbReference type="ARBA" id="ARBA00022722"/>
    </source>
</evidence>
<feature type="compositionally biased region" description="Basic and acidic residues" evidence="7">
    <location>
        <begin position="193"/>
        <end position="206"/>
    </location>
</feature>
<dbReference type="InterPro" id="IPR047021">
    <property type="entry name" value="REXO1/3/4-like"/>
</dbReference>
<dbReference type="GO" id="GO:0004527">
    <property type="term" value="F:exonuclease activity"/>
    <property type="evidence" value="ECO:0007669"/>
    <property type="project" value="UniProtKB-KW"/>
</dbReference>
<feature type="region of interest" description="Disordered" evidence="7">
    <location>
        <begin position="342"/>
        <end position="384"/>
    </location>
</feature>
<gene>
    <name evidence="9" type="ORF">BOKJ2_LOCUS2791</name>
</gene>
<protein>
    <recommendedName>
        <fullName evidence="8">Exonuclease domain-containing protein</fullName>
    </recommendedName>
</protein>
<dbReference type="Gene3D" id="3.30.420.10">
    <property type="entry name" value="Ribonuclease H-like superfamily/Ribonuclease H"/>
    <property type="match status" value="1"/>
</dbReference>
<feature type="domain" description="Exonuclease" evidence="8">
    <location>
        <begin position="633"/>
        <end position="792"/>
    </location>
</feature>
<organism evidence="9 10">
    <name type="scientific">Bursaphelenchus okinawaensis</name>
    <dbReference type="NCBI Taxonomy" id="465554"/>
    <lineage>
        <taxon>Eukaryota</taxon>
        <taxon>Metazoa</taxon>
        <taxon>Ecdysozoa</taxon>
        <taxon>Nematoda</taxon>
        <taxon>Chromadorea</taxon>
        <taxon>Rhabditida</taxon>
        <taxon>Tylenchina</taxon>
        <taxon>Tylenchomorpha</taxon>
        <taxon>Aphelenchoidea</taxon>
        <taxon>Aphelenchoididae</taxon>
        <taxon>Bursaphelenchus</taxon>
    </lineage>
</organism>
<keyword evidence="5" id="KW-0269">Exonuclease</keyword>
<keyword evidence="6" id="KW-0539">Nucleus</keyword>
<dbReference type="InterPro" id="IPR013520">
    <property type="entry name" value="Ribonucl_H"/>
</dbReference>
<dbReference type="PANTHER" id="PTHR12801:SF115">
    <property type="entry name" value="FI18136P1-RELATED"/>
    <property type="match status" value="1"/>
</dbReference>
<feature type="region of interest" description="Disordered" evidence="7">
    <location>
        <begin position="149"/>
        <end position="210"/>
    </location>
</feature>
<feature type="compositionally biased region" description="Polar residues" evidence="7">
    <location>
        <begin position="344"/>
        <end position="357"/>
    </location>
</feature>
<accession>A0A811K2E5</accession>
<dbReference type="SMART" id="SM00479">
    <property type="entry name" value="EXOIII"/>
    <property type="match status" value="1"/>
</dbReference>
<dbReference type="InterPro" id="IPR036397">
    <property type="entry name" value="RNaseH_sf"/>
</dbReference>
<evidence type="ECO:0000256" key="4">
    <source>
        <dbReference type="ARBA" id="ARBA00022801"/>
    </source>
</evidence>
<evidence type="ECO:0000256" key="7">
    <source>
        <dbReference type="SAM" id="MobiDB-lite"/>
    </source>
</evidence>
<dbReference type="CDD" id="cd06145">
    <property type="entry name" value="REX1_like"/>
    <property type="match status" value="1"/>
</dbReference>
<dbReference type="SUPFAM" id="SSF53098">
    <property type="entry name" value="Ribonuclease H-like"/>
    <property type="match status" value="1"/>
</dbReference>
<evidence type="ECO:0000256" key="1">
    <source>
        <dbReference type="ARBA" id="ARBA00004123"/>
    </source>
</evidence>
<reference evidence="9" key="1">
    <citation type="submission" date="2020-09" db="EMBL/GenBank/DDBJ databases">
        <authorList>
            <person name="Kikuchi T."/>
        </authorList>
    </citation>
    <scope>NUCLEOTIDE SEQUENCE</scope>
    <source>
        <strain evidence="9">SH1</strain>
    </source>
</reference>
<dbReference type="AlphaFoldDB" id="A0A811K2E5"/>
<dbReference type="GO" id="GO:0010629">
    <property type="term" value="P:negative regulation of gene expression"/>
    <property type="evidence" value="ECO:0007669"/>
    <property type="project" value="UniProtKB-ARBA"/>
</dbReference>
<dbReference type="OrthoDB" id="206335at2759"/>
<feature type="region of interest" description="Disordered" evidence="7">
    <location>
        <begin position="99"/>
        <end position="118"/>
    </location>
</feature>
<evidence type="ECO:0000256" key="6">
    <source>
        <dbReference type="ARBA" id="ARBA00023242"/>
    </source>
</evidence>
<comment type="subcellular location">
    <subcellularLocation>
        <location evidence="1">Nucleus</location>
    </subcellularLocation>
</comment>
<keyword evidence="4" id="KW-0378">Hydrolase</keyword>
<dbReference type="EMBL" id="CAJFCW020000002">
    <property type="protein sequence ID" value="CAG9089776.1"/>
    <property type="molecule type" value="Genomic_DNA"/>
</dbReference>
<evidence type="ECO:0000313" key="10">
    <source>
        <dbReference type="Proteomes" id="UP000614601"/>
    </source>
</evidence>
<name>A0A811K2E5_9BILA</name>
<keyword evidence="3" id="KW-0540">Nuclease</keyword>
<dbReference type="GO" id="GO:0003676">
    <property type="term" value="F:nucleic acid binding"/>
    <property type="evidence" value="ECO:0007669"/>
    <property type="project" value="InterPro"/>
</dbReference>
<dbReference type="Proteomes" id="UP000614601">
    <property type="component" value="Unassembled WGS sequence"/>
</dbReference>
<dbReference type="InterPro" id="IPR034922">
    <property type="entry name" value="REX1-like_exo"/>
</dbReference>